<dbReference type="RefSeq" id="WP_068191186.1">
    <property type="nucleotide sequence ID" value="NZ_CP013909.1"/>
</dbReference>
<proteinExistence type="predicted"/>
<reference evidence="2 3" key="1">
    <citation type="submission" date="2015-12" db="EMBL/GenBank/DDBJ databases">
        <authorList>
            <person name="Shamseldin A."/>
            <person name="Moawad H."/>
            <person name="Abd El-Rahim W.M."/>
            <person name="Sadowsky M.J."/>
        </authorList>
    </citation>
    <scope>NUCLEOTIDE SEQUENCE [LARGE SCALE GENOMIC DNA]</scope>
    <source>
        <strain evidence="2 3">DG5B</strain>
    </source>
</reference>
<feature type="chain" id="PRO_5006847771" evidence="1">
    <location>
        <begin position="22"/>
        <end position="320"/>
    </location>
</feature>
<accession>A0A0U4C9F4</accession>
<dbReference type="AlphaFoldDB" id="A0A0U4C9F4"/>
<protein>
    <submittedName>
        <fullName evidence="2">Uncharacterized protein</fullName>
    </submittedName>
</protein>
<feature type="signal peptide" evidence="1">
    <location>
        <begin position="1"/>
        <end position="21"/>
    </location>
</feature>
<dbReference type="Proteomes" id="UP000059542">
    <property type="component" value="Chromosome"/>
</dbReference>
<keyword evidence="3" id="KW-1185">Reference proteome</keyword>
<evidence type="ECO:0000313" key="3">
    <source>
        <dbReference type="Proteomes" id="UP000059542"/>
    </source>
</evidence>
<dbReference type="KEGG" id="hyg:AUC43_06490"/>
<dbReference type="STRING" id="1411621.AUC43_06490"/>
<evidence type="ECO:0000313" key="2">
    <source>
        <dbReference type="EMBL" id="ALW84761.1"/>
    </source>
</evidence>
<gene>
    <name evidence="2" type="ORF">AUC43_06490</name>
</gene>
<evidence type="ECO:0000256" key="1">
    <source>
        <dbReference type="SAM" id="SignalP"/>
    </source>
</evidence>
<organism evidence="2 3">
    <name type="scientific">Hymenobacter sedentarius</name>
    <dbReference type="NCBI Taxonomy" id="1411621"/>
    <lineage>
        <taxon>Bacteria</taxon>
        <taxon>Pseudomonadati</taxon>
        <taxon>Bacteroidota</taxon>
        <taxon>Cytophagia</taxon>
        <taxon>Cytophagales</taxon>
        <taxon>Hymenobacteraceae</taxon>
        <taxon>Hymenobacter</taxon>
    </lineage>
</organism>
<dbReference type="EMBL" id="CP013909">
    <property type="protein sequence ID" value="ALW84761.1"/>
    <property type="molecule type" value="Genomic_DNA"/>
</dbReference>
<name>A0A0U4C9F4_9BACT</name>
<sequence length="320" mass="34326">MRKLYQSFLLPLIFSSYLVSAQAPAGPTAVLHSPYYHAYQPKGIPGTTARIGVLPTRLQHIAARYIVGKTRAQVLLDSISGFLSRQPGMLAVALPTEAKPNNLPDVFFGTRAQELPGTLPGYVQNLKCSSASYNCVQLAGWAGQGPTRKALVELMATQKLDYLLVPMVREASLHLSRKKEGSSLSATGSGVPTDYYLDQGSGHVAPFKRLEDLTGTVGMLVLTAALLDAQGNLVMVGAEGLKSLGDGLPPKRLVVNEPCLALAPDYDALLLPLLRDDLPTPRPAWQEATEQLALRLTGRRPAQADSPYQLLNPAAAVAQH</sequence>
<keyword evidence="1" id="KW-0732">Signal</keyword>